<evidence type="ECO:0000313" key="1">
    <source>
        <dbReference type="EMBL" id="JAE28653.1"/>
    </source>
</evidence>
<dbReference type="EMBL" id="GBRH01169243">
    <property type="protein sequence ID" value="JAE28653.1"/>
    <property type="molecule type" value="Transcribed_RNA"/>
</dbReference>
<protein>
    <submittedName>
        <fullName evidence="1">Uncharacterized protein</fullName>
    </submittedName>
</protein>
<accession>A0A0A9H6Z7</accession>
<reference evidence="1" key="2">
    <citation type="journal article" date="2015" name="Data Brief">
        <title>Shoot transcriptome of the giant reed, Arundo donax.</title>
        <authorList>
            <person name="Barrero R.A."/>
            <person name="Guerrero F.D."/>
            <person name="Moolhuijzen P."/>
            <person name="Goolsby J.A."/>
            <person name="Tidwell J."/>
            <person name="Bellgard S.E."/>
            <person name="Bellgard M.I."/>
        </authorList>
    </citation>
    <scope>NUCLEOTIDE SEQUENCE</scope>
    <source>
        <tissue evidence="1">Shoot tissue taken approximately 20 cm above the soil surface</tissue>
    </source>
</reference>
<proteinExistence type="predicted"/>
<reference evidence="1" key="1">
    <citation type="submission" date="2014-09" db="EMBL/GenBank/DDBJ databases">
        <authorList>
            <person name="Magalhaes I.L.F."/>
            <person name="Oliveira U."/>
            <person name="Santos F.R."/>
            <person name="Vidigal T.H.D.A."/>
            <person name="Brescovit A.D."/>
            <person name="Santos A.J."/>
        </authorList>
    </citation>
    <scope>NUCLEOTIDE SEQUENCE</scope>
    <source>
        <tissue evidence="1">Shoot tissue taken approximately 20 cm above the soil surface</tissue>
    </source>
</reference>
<name>A0A0A9H6Z7_ARUDO</name>
<organism evidence="1">
    <name type="scientific">Arundo donax</name>
    <name type="common">Giant reed</name>
    <name type="synonym">Donax arundinaceus</name>
    <dbReference type="NCBI Taxonomy" id="35708"/>
    <lineage>
        <taxon>Eukaryota</taxon>
        <taxon>Viridiplantae</taxon>
        <taxon>Streptophyta</taxon>
        <taxon>Embryophyta</taxon>
        <taxon>Tracheophyta</taxon>
        <taxon>Spermatophyta</taxon>
        <taxon>Magnoliopsida</taxon>
        <taxon>Liliopsida</taxon>
        <taxon>Poales</taxon>
        <taxon>Poaceae</taxon>
        <taxon>PACMAD clade</taxon>
        <taxon>Arundinoideae</taxon>
        <taxon>Arundineae</taxon>
        <taxon>Arundo</taxon>
    </lineage>
</organism>
<sequence>MNSTDKYHPITEYTPFHQSERFNSTLRFPFLHDPRHKHIVLESVCIPMWLSIECIQYIEVIRVNILPLIDRLRNYLYKITQFNGLISYSLEEGALPNTNIPFHTKGQPLLLRGLR</sequence>
<dbReference type="AlphaFoldDB" id="A0A0A9H6Z7"/>